<evidence type="ECO:0000313" key="2">
    <source>
        <dbReference type="EMBL" id="WPJ96215.1"/>
    </source>
</evidence>
<dbReference type="EMBL" id="CP138858">
    <property type="protein sequence ID" value="WPJ96215.1"/>
    <property type="molecule type" value="Genomic_DNA"/>
</dbReference>
<dbReference type="SUPFAM" id="SSF53448">
    <property type="entry name" value="Nucleotide-diphospho-sugar transferases"/>
    <property type="match status" value="1"/>
</dbReference>
<evidence type="ECO:0000259" key="1">
    <source>
        <dbReference type="Pfam" id="PF00535"/>
    </source>
</evidence>
<dbReference type="GO" id="GO:0016757">
    <property type="term" value="F:glycosyltransferase activity"/>
    <property type="evidence" value="ECO:0007669"/>
    <property type="project" value="UniProtKB-KW"/>
</dbReference>
<gene>
    <name evidence="2" type="ORF">SH580_00680</name>
</gene>
<dbReference type="InterPro" id="IPR001173">
    <property type="entry name" value="Glyco_trans_2-like"/>
</dbReference>
<organism evidence="2 3">
    <name type="scientific">Coraliomargarita algicola</name>
    <dbReference type="NCBI Taxonomy" id="3092156"/>
    <lineage>
        <taxon>Bacteria</taxon>
        <taxon>Pseudomonadati</taxon>
        <taxon>Verrucomicrobiota</taxon>
        <taxon>Opitutia</taxon>
        <taxon>Puniceicoccales</taxon>
        <taxon>Coraliomargaritaceae</taxon>
        <taxon>Coraliomargarita</taxon>
    </lineage>
</organism>
<dbReference type="PANTHER" id="PTHR10859:SF91">
    <property type="entry name" value="DOLICHYL-PHOSPHATE BETA-GLUCOSYLTRANSFERASE"/>
    <property type="match status" value="1"/>
</dbReference>
<protein>
    <submittedName>
        <fullName evidence="2">Glycosyltransferase</fullName>
        <ecNumber evidence="2">2.4.-.-</ecNumber>
    </submittedName>
</protein>
<proteinExistence type="predicted"/>
<dbReference type="RefSeq" id="WP_319833078.1">
    <property type="nucleotide sequence ID" value="NZ_CP138858.1"/>
</dbReference>
<sequence>MVTSIQSIVLVTPVWNDSARLEVFGHELAQTFAAAAMPIRWIIADDGSKASERMRYSKLLRRFQAIYPNIELMHFSPRSCKGGAVYGAWNQCPNSDYLAFVDGDGAVCPDAVIRLLRRVVEAGGSSGVIGVRAHGGRLAVRRTLLRALSYYLFRFLVRKIVKLDSSDTQCGAKAFPARQYREISDRLFEQGFVFDVELLLAFQQAGVDIQEMDIPWQEIAGSRVNLMRDSRQMLAGLFRIRRRSKSGVYDHV</sequence>
<dbReference type="InterPro" id="IPR029044">
    <property type="entry name" value="Nucleotide-diphossugar_trans"/>
</dbReference>
<reference evidence="2 3" key="1">
    <citation type="submission" date="2023-11" db="EMBL/GenBank/DDBJ databases">
        <title>Coraliomargarita sp. nov., isolated from marine algae.</title>
        <authorList>
            <person name="Lee J.K."/>
            <person name="Baek J.H."/>
            <person name="Kim J.M."/>
            <person name="Choi D.G."/>
            <person name="Jeon C.O."/>
        </authorList>
    </citation>
    <scope>NUCLEOTIDE SEQUENCE [LARGE SCALE GENOMIC DNA]</scope>
    <source>
        <strain evidence="2 3">J2-16</strain>
    </source>
</reference>
<evidence type="ECO:0000313" key="3">
    <source>
        <dbReference type="Proteomes" id="UP001324993"/>
    </source>
</evidence>
<feature type="domain" description="Glycosyltransferase 2-like" evidence="1">
    <location>
        <begin position="11"/>
        <end position="161"/>
    </location>
</feature>
<keyword evidence="3" id="KW-1185">Reference proteome</keyword>
<dbReference type="PANTHER" id="PTHR10859">
    <property type="entry name" value="GLYCOSYL TRANSFERASE"/>
    <property type="match status" value="1"/>
</dbReference>
<keyword evidence="2" id="KW-0808">Transferase</keyword>
<keyword evidence="2" id="KW-0328">Glycosyltransferase</keyword>
<dbReference type="Pfam" id="PF00535">
    <property type="entry name" value="Glycos_transf_2"/>
    <property type="match status" value="1"/>
</dbReference>
<dbReference type="Gene3D" id="3.90.550.10">
    <property type="entry name" value="Spore Coat Polysaccharide Biosynthesis Protein SpsA, Chain A"/>
    <property type="match status" value="1"/>
</dbReference>
<dbReference type="Proteomes" id="UP001324993">
    <property type="component" value="Chromosome"/>
</dbReference>
<accession>A0ABZ0RN73</accession>
<name>A0ABZ0RN73_9BACT</name>
<dbReference type="EC" id="2.4.-.-" evidence="2"/>